<reference evidence="2" key="1">
    <citation type="submission" date="2021-12" db="EMBL/GenBank/DDBJ databases">
        <authorList>
            <person name="King R."/>
        </authorList>
    </citation>
    <scope>NUCLEOTIDE SEQUENCE</scope>
</reference>
<proteinExistence type="predicted"/>
<accession>A0A9P0AJT8</accession>
<gene>
    <name evidence="2" type="ORF">BEMITA_LOCUS10764</name>
</gene>
<feature type="domain" description="Receptor ligand binding region" evidence="1">
    <location>
        <begin position="20"/>
        <end position="147"/>
    </location>
</feature>
<dbReference type="Pfam" id="PF01094">
    <property type="entry name" value="ANF_receptor"/>
    <property type="match status" value="1"/>
</dbReference>
<organism evidence="2 3">
    <name type="scientific">Bemisia tabaci</name>
    <name type="common">Sweetpotato whitefly</name>
    <name type="synonym">Aleurodes tabaci</name>
    <dbReference type="NCBI Taxonomy" id="7038"/>
    <lineage>
        <taxon>Eukaryota</taxon>
        <taxon>Metazoa</taxon>
        <taxon>Ecdysozoa</taxon>
        <taxon>Arthropoda</taxon>
        <taxon>Hexapoda</taxon>
        <taxon>Insecta</taxon>
        <taxon>Pterygota</taxon>
        <taxon>Neoptera</taxon>
        <taxon>Paraneoptera</taxon>
        <taxon>Hemiptera</taxon>
        <taxon>Sternorrhyncha</taxon>
        <taxon>Aleyrodoidea</taxon>
        <taxon>Aleyrodidae</taxon>
        <taxon>Aleyrodinae</taxon>
        <taxon>Bemisia</taxon>
    </lineage>
</organism>
<keyword evidence="3" id="KW-1185">Reference proteome</keyword>
<dbReference type="Proteomes" id="UP001152759">
    <property type="component" value="Chromosome 6"/>
</dbReference>
<dbReference type="InterPro" id="IPR001828">
    <property type="entry name" value="ANF_lig-bd_rcpt"/>
</dbReference>
<evidence type="ECO:0000313" key="3">
    <source>
        <dbReference type="Proteomes" id="UP001152759"/>
    </source>
</evidence>
<name>A0A9P0AJT8_BEMTA</name>
<dbReference type="AlphaFoldDB" id="A0A9P0AJT8"/>
<evidence type="ECO:0000259" key="1">
    <source>
        <dbReference type="Pfam" id="PF01094"/>
    </source>
</evidence>
<dbReference type="FunFam" id="3.40.50.2300:FF:000186">
    <property type="entry name" value="Glutamate receptor 1"/>
    <property type="match status" value="1"/>
</dbReference>
<dbReference type="Gene3D" id="3.40.50.2300">
    <property type="match status" value="1"/>
</dbReference>
<sequence length="177" mass="20498">MRIKELLTYISKDCVTSFTRGLLRLQQIYQGLQPGSELFRVDVVRRISNVSQALDFIHALEVIDRWSHKYIVLDCSTTMAKEIVVAHVRNITLGKRIYHYLLSGLVMDDQWENEVKEYGAINITGFRIVDPSRKYVQDFLRGWHQLEPTKSPGANHESISDLPKVFSNSYNNQHKSC</sequence>
<protein>
    <recommendedName>
        <fullName evidence="1">Receptor ligand binding region domain-containing protein</fullName>
    </recommendedName>
</protein>
<evidence type="ECO:0000313" key="2">
    <source>
        <dbReference type="EMBL" id="CAH0392221.1"/>
    </source>
</evidence>
<dbReference type="EMBL" id="OU963867">
    <property type="protein sequence ID" value="CAH0392221.1"/>
    <property type="molecule type" value="Genomic_DNA"/>
</dbReference>